<dbReference type="Pfam" id="PF11843">
    <property type="entry name" value="DUF3363"/>
    <property type="match status" value="2"/>
</dbReference>
<dbReference type="Proteomes" id="UP000278756">
    <property type="component" value="Plasmid pASEM-1"/>
</dbReference>
<reference evidence="2" key="1">
    <citation type="journal article" date="2017" name="Biotechnol. Biofuels">
        <title>Evaluation of environmental bacterial communities as a factor affecting the growth of duckweed Lemna minor.</title>
        <authorList>
            <person name="Ishizawa H."/>
            <person name="Kuroda M."/>
            <person name="Morikawa M."/>
            <person name="Ike M."/>
        </authorList>
    </citation>
    <scope>NUCLEOTIDE SEQUENCE [LARGE SCALE GENOMIC DNA]</scope>
    <source>
        <strain evidence="2">M6</strain>
    </source>
</reference>
<organism evidence="1 2">
    <name type="scientific">Asticcacaulis excentricus</name>
    <dbReference type="NCBI Taxonomy" id="78587"/>
    <lineage>
        <taxon>Bacteria</taxon>
        <taxon>Pseudomonadati</taxon>
        <taxon>Pseudomonadota</taxon>
        <taxon>Alphaproteobacteria</taxon>
        <taxon>Caulobacterales</taxon>
        <taxon>Caulobacteraceae</taxon>
        <taxon>Asticcacaulis</taxon>
    </lineage>
</organism>
<reference evidence="2" key="2">
    <citation type="journal article" date="2017" name="Plant Physiol. Biochem.">
        <title>Differential oxidative and antioxidative response of duckweed Lemna minor toward plant growth promoting/inhibiting bacteria.</title>
        <authorList>
            <person name="Ishizawa H."/>
            <person name="Kuroda M."/>
            <person name="Morikawa M."/>
            <person name="Ike M."/>
        </authorList>
    </citation>
    <scope>NUCLEOTIDE SEQUENCE [LARGE SCALE GENOMIC DNA]</scope>
    <source>
        <strain evidence="2">M6</strain>
    </source>
</reference>
<proteinExistence type="predicted"/>
<sequence>MDEENEFEIRPGRIRARSIQRQRPFIAQALAAAQKAGATLKNGGLSRKAKGFGRGRRATLIANRLLTQRSRLAVIKARVVRHRRNPNALTAHLRYLQREGVTQDGEKAVLFGRDADQVDRTAFADTCAYDRHHFRFIISPEDATELADIRQFTRDLIRQAETDLGTKLDWVGVAHWNTEHPHVHVILRGKTDLGEDLVISRDYIREGMRARAQALLTDELGPRTDVDIRKSLHRQIESERFTQLDRQLLRDAYHFGYVDLALKDPDPFHVLKAGRVRKLEALGLAEQFAPGQWVLAPETEETLRALGEHGDIIKRIHRALKENETARSSDRLAWGQESLVPDLTGRLLDRGLDDELKGTAYAVIDGVDGRTHHLSFPSLEATTSARPGAIVTLRGATEDRPPRLVVASDLDLKAQVDATGPTWLDHSTMDGSSASWARAGFGAEAREAQSLRQSVLAVRGLAQDYGGEARYPPDLLNRLENEDYRAVCRHVSERFGRHVLEYAANPSVAGRLVDTVDATARRYALLDTGQGLQLVPWSPALSDSIGEWVTGQKRANGSIAWDISRSRGIEIPM</sequence>
<dbReference type="EMBL" id="AP018829">
    <property type="protein sequence ID" value="BBF82620.1"/>
    <property type="molecule type" value="Genomic_DNA"/>
</dbReference>
<protein>
    <submittedName>
        <fullName evidence="1">Type IV secretory pathway, VirD2 components</fullName>
    </submittedName>
</protein>
<evidence type="ECO:0000313" key="1">
    <source>
        <dbReference type="EMBL" id="BBF82620.1"/>
    </source>
</evidence>
<name>A0A3G9G5Q6_9CAUL</name>
<dbReference type="AlphaFoldDB" id="A0A3G9G5Q6"/>
<evidence type="ECO:0000313" key="2">
    <source>
        <dbReference type="Proteomes" id="UP000278756"/>
    </source>
</evidence>
<keyword evidence="1" id="KW-0614">Plasmid</keyword>
<accession>A0A3G9G5Q6</accession>
<gene>
    <name evidence="1" type="ORF">EM6_3261</name>
</gene>
<dbReference type="OrthoDB" id="9809969at2"/>
<dbReference type="InterPro" id="IPR021795">
    <property type="entry name" value="DUF3363"/>
</dbReference>
<geneLocation type="plasmid" evidence="2">
    <name>pasem-1 dna</name>
</geneLocation>